<dbReference type="InterPro" id="IPR036928">
    <property type="entry name" value="AS_sf"/>
</dbReference>
<organism evidence="3 4">
    <name type="scientific">Nocardioides cavernaquae</name>
    <dbReference type="NCBI Taxonomy" id="2321396"/>
    <lineage>
        <taxon>Bacteria</taxon>
        <taxon>Bacillati</taxon>
        <taxon>Actinomycetota</taxon>
        <taxon>Actinomycetes</taxon>
        <taxon>Propionibacteriales</taxon>
        <taxon>Nocardioidaceae</taxon>
        <taxon>Nocardioides</taxon>
    </lineage>
</organism>
<reference evidence="4" key="1">
    <citation type="submission" date="2018-09" db="EMBL/GenBank/DDBJ databases">
        <authorList>
            <person name="Zhu H."/>
        </authorList>
    </citation>
    <scope>NUCLEOTIDE SEQUENCE [LARGE SCALE GENOMIC DNA]</scope>
    <source>
        <strain evidence="4">K1W22B-1</strain>
    </source>
</reference>
<gene>
    <name evidence="3" type="primary">atzF</name>
    <name evidence="3" type="ORF">D4739_08035</name>
</gene>
<dbReference type="EMBL" id="QYRP01000002">
    <property type="protein sequence ID" value="RJS46165.1"/>
    <property type="molecule type" value="Genomic_DNA"/>
</dbReference>
<dbReference type="Gene3D" id="1.20.58.1700">
    <property type="match status" value="1"/>
</dbReference>
<dbReference type="AlphaFoldDB" id="A0A3A5H9U7"/>
<dbReference type="NCBIfam" id="NF006043">
    <property type="entry name" value="PRK08186.1"/>
    <property type="match status" value="1"/>
</dbReference>
<feature type="domain" description="Allophanate hydrolase C-terminal" evidence="2">
    <location>
        <begin position="409"/>
        <end position="534"/>
    </location>
</feature>
<dbReference type="OrthoDB" id="182039at2"/>
<name>A0A3A5H9U7_9ACTN</name>
<dbReference type="PANTHER" id="PTHR11895">
    <property type="entry name" value="TRANSAMIDASE"/>
    <property type="match status" value="1"/>
</dbReference>
<sequence length="538" mass="55328">MSDQPTFIHRLSDAEVAAFEAAAPDGPLSGVTFAIKDNIDLVGVPTTAADPRRTTPAAASATAVQRLLDAGAVPVGKTNMDQYATGLVGTRSPYGACHSVFSPEHVSGGSSSGSAVAVASGDAEVALATDTAGSGRVPAAFNGLVGLKPSKGLVPTTGTVPACASLDCVTVMTRTVARAREVFTVIAGPDAADPWSRAVPQRPTPARPVIAVPVGDLDLDPPHQVAWEASVARARSQWDVVELDIAAFLDAATLLYSGPWVAERRLAFGEALTDDPEVDPAVREIVAGAPDLSATDVFAAFHRLAALDASSRQAWQVADALLLPVTPTHPTLADVVADPIGVNTRLGRFTNMTNLLDLCAVAFPGPVRGDGLPFGAQLLAPAGGDLALLDLAAAWGGEQVDEAAAEDRVELVVAGAHLAGEPLNADLVARGGVFVRAARMAPDYRMYVVDGPLPRPGVTRLPAAQAGAPSALEVEVWSLPAAALSGFQATIAPPLGLGQVDLDDGTRLLGFLCSADGVDAVRDITTYGGWRAWRASVR</sequence>
<evidence type="ECO:0000259" key="1">
    <source>
        <dbReference type="Pfam" id="PF01425"/>
    </source>
</evidence>
<keyword evidence="4" id="KW-1185">Reference proteome</keyword>
<dbReference type="Pfam" id="PF01425">
    <property type="entry name" value="Amidase"/>
    <property type="match status" value="1"/>
</dbReference>
<keyword evidence="3" id="KW-0378">Hydrolase</keyword>
<dbReference type="PANTHER" id="PTHR11895:SF169">
    <property type="entry name" value="GLUTAMYL-TRNA(GLN) AMIDOTRANSFERASE"/>
    <property type="match status" value="1"/>
</dbReference>
<dbReference type="InterPro" id="IPR014085">
    <property type="entry name" value="Allophanate_hydrolase"/>
</dbReference>
<feature type="domain" description="Amidase" evidence="1">
    <location>
        <begin position="22"/>
        <end position="389"/>
    </location>
</feature>
<dbReference type="Gene3D" id="3.90.1300.10">
    <property type="entry name" value="Amidase signature (AS) domain"/>
    <property type="match status" value="1"/>
</dbReference>
<dbReference type="SUPFAM" id="SSF75304">
    <property type="entry name" value="Amidase signature (AS) enzymes"/>
    <property type="match status" value="1"/>
</dbReference>
<dbReference type="Gene3D" id="3.10.490.10">
    <property type="entry name" value="Gamma-glutamyl cyclotransferase-like"/>
    <property type="match status" value="1"/>
</dbReference>
<dbReference type="InterPro" id="IPR023631">
    <property type="entry name" value="Amidase_dom"/>
</dbReference>
<accession>A0A3A5H9U7</accession>
<evidence type="ECO:0000313" key="4">
    <source>
        <dbReference type="Proteomes" id="UP000276542"/>
    </source>
</evidence>
<dbReference type="Proteomes" id="UP000276542">
    <property type="component" value="Unassembled WGS sequence"/>
</dbReference>
<dbReference type="InterPro" id="IPR053844">
    <property type="entry name" value="AH_C"/>
</dbReference>
<evidence type="ECO:0000259" key="2">
    <source>
        <dbReference type="Pfam" id="PF21986"/>
    </source>
</evidence>
<dbReference type="NCBIfam" id="TIGR02713">
    <property type="entry name" value="allophanate_hyd"/>
    <property type="match status" value="1"/>
</dbReference>
<dbReference type="InterPro" id="IPR000120">
    <property type="entry name" value="Amidase"/>
</dbReference>
<dbReference type="Pfam" id="PF21986">
    <property type="entry name" value="AH_C"/>
    <property type="match status" value="1"/>
</dbReference>
<evidence type="ECO:0000313" key="3">
    <source>
        <dbReference type="EMBL" id="RJS46165.1"/>
    </source>
</evidence>
<dbReference type="GO" id="GO:0004039">
    <property type="term" value="F:allophanate hydrolase activity"/>
    <property type="evidence" value="ECO:0007669"/>
    <property type="project" value="UniProtKB-EC"/>
</dbReference>
<comment type="caution">
    <text evidence="3">The sequence shown here is derived from an EMBL/GenBank/DDBJ whole genome shotgun (WGS) entry which is preliminary data.</text>
</comment>
<proteinExistence type="predicted"/>
<dbReference type="RefSeq" id="WP_120060101.1">
    <property type="nucleotide sequence ID" value="NZ_QYRP01000002.1"/>
</dbReference>
<dbReference type="EC" id="3.5.1.54" evidence="3"/>
<protein>
    <submittedName>
        <fullName evidence="3">Allophanate hydrolase</fullName>
        <ecNumber evidence="3">3.5.1.54</ecNumber>
    </submittedName>
</protein>